<dbReference type="InterPro" id="IPR021647">
    <property type="entry name" value="CusF_Ec"/>
</dbReference>
<evidence type="ECO:0000256" key="1">
    <source>
        <dbReference type="SAM" id="SignalP"/>
    </source>
</evidence>
<comment type="caution">
    <text evidence="2">The sequence shown here is derived from an EMBL/GenBank/DDBJ whole genome shotgun (WGS) entry which is preliminary data.</text>
</comment>
<feature type="chain" id="PRO_5047325605" description="Copper-binding protein" evidence="1">
    <location>
        <begin position="22"/>
        <end position="137"/>
    </location>
</feature>
<dbReference type="RefSeq" id="WP_284369270.1">
    <property type="nucleotide sequence ID" value="NZ_BSNJ01000001.1"/>
</dbReference>
<evidence type="ECO:0008006" key="4">
    <source>
        <dbReference type="Google" id="ProtNLM"/>
    </source>
</evidence>
<organism evidence="2 3">
    <name type="scientific">Algimonas porphyrae</name>
    <dbReference type="NCBI Taxonomy" id="1128113"/>
    <lineage>
        <taxon>Bacteria</taxon>
        <taxon>Pseudomonadati</taxon>
        <taxon>Pseudomonadota</taxon>
        <taxon>Alphaproteobacteria</taxon>
        <taxon>Maricaulales</taxon>
        <taxon>Robiginitomaculaceae</taxon>
        <taxon>Algimonas</taxon>
    </lineage>
</organism>
<dbReference type="Proteomes" id="UP001161390">
    <property type="component" value="Unassembled WGS sequence"/>
</dbReference>
<dbReference type="PROSITE" id="PS51257">
    <property type="entry name" value="PROKAR_LIPOPROTEIN"/>
    <property type="match status" value="1"/>
</dbReference>
<dbReference type="InterPro" id="IPR042230">
    <property type="entry name" value="CusF_sf"/>
</dbReference>
<accession>A0ABQ5UYS2</accession>
<evidence type="ECO:0000313" key="2">
    <source>
        <dbReference type="EMBL" id="GLQ19521.1"/>
    </source>
</evidence>
<keyword evidence="1" id="KW-0732">Signal</keyword>
<evidence type="ECO:0000313" key="3">
    <source>
        <dbReference type="Proteomes" id="UP001161390"/>
    </source>
</evidence>
<dbReference type="EMBL" id="BSNJ01000001">
    <property type="protein sequence ID" value="GLQ19521.1"/>
    <property type="molecule type" value="Genomic_DNA"/>
</dbReference>
<dbReference type="Pfam" id="PF11604">
    <property type="entry name" value="CusF_Ec"/>
    <property type="match status" value="1"/>
</dbReference>
<gene>
    <name evidence="2" type="ORF">GCM10007854_04760</name>
</gene>
<dbReference type="Gene3D" id="2.40.50.320">
    <property type="entry name" value="Copper binding periplasmic protein CusF"/>
    <property type="match status" value="1"/>
</dbReference>
<name>A0ABQ5UYS2_9PROT</name>
<feature type="signal peptide" evidence="1">
    <location>
        <begin position="1"/>
        <end position="21"/>
    </location>
</feature>
<proteinExistence type="predicted"/>
<reference evidence="2" key="2">
    <citation type="submission" date="2023-01" db="EMBL/GenBank/DDBJ databases">
        <title>Draft genome sequence of Algimonas porphyrae strain NBRC 108216.</title>
        <authorList>
            <person name="Sun Q."/>
            <person name="Mori K."/>
        </authorList>
    </citation>
    <scope>NUCLEOTIDE SEQUENCE</scope>
    <source>
        <strain evidence="2">NBRC 108216</strain>
    </source>
</reference>
<keyword evidence="3" id="KW-1185">Reference proteome</keyword>
<reference evidence="2" key="1">
    <citation type="journal article" date="2014" name="Int. J. Syst. Evol. Microbiol.">
        <title>Complete genome of a new Firmicutes species belonging to the dominant human colonic microbiota ('Ruminococcus bicirculans') reveals two chromosomes and a selective capacity to utilize plant glucans.</title>
        <authorList>
            <consortium name="NISC Comparative Sequencing Program"/>
            <person name="Wegmann U."/>
            <person name="Louis P."/>
            <person name="Goesmann A."/>
            <person name="Henrissat B."/>
            <person name="Duncan S.H."/>
            <person name="Flint H.J."/>
        </authorList>
    </citation>
    <scope>NUCLEOTIDE SEQUENCE</scope>
    <source>
        <strain evidence="2">NBRC 108216</strain>
    </source>
</reference>
<protein>
    <recommendedName>
        <fullName evidence="4">Copper-binding protein</fullName>
    </recommendedName>
</protein>
<sequence length="137" mass="14354">MKLRNAIATLAIPLALALTLAACGKSGSPDAMDDMDHSTMDHSGMDMTSPASGDTGMTTGTIRSVGENGDFLTIAHERIEGVGMDAMTMGFDIMSSVDLSDYESGDRVAFAVKKGRDGSYRITAICETTGTDMSCLN</sequence>